<feature type="compositionally biased region" description="Low complexity" evidence="1">
    <location>
        <begin position="1525"/>
        <end position="1537"/>
    </location>
</feature>
<dbReference type="PANTHER" id="PTHR23039">
    <property type="entry name" value="NANCE-HORAN SYNDROME PROTEIN"/>
    <property type="match status" value="1"/>
</dbReference>
<sequence>MPFYQRTVGPACVCRLKKEDGKVAMLSNRGDTFLGLENHRRPNGKTTLFTSLEEVCNHTLTNVLRQLSDLSRHASSMFLDIETETKLLMRRSEKMRVRLESLQDTVRKLDHKKAQFSISSLDEESKWTVHYAAPWHQQENVFLPCTRPACVEDLHRQAKVNLKTVLRECDRLRKDGFCSSQYYSQGPAFSSCNLSDGGLPNREDTSKKSAMSSAEEERLMCSMRLQSPLLEEYHTNGQMHWSKTLPLPTPEEKMRQQAQCVPIDIIPINVTGENFDRQASIRRSLVNMDTLVRRAKKVKRRKTITGVPDNIQKELGTGECHSPSMCIPSQYFTLGRVGSVGSALRRSGTRDSSCQTEDTKIVPPSMRRIRAQKGHGIAAQMANLSNSSTGSISTISNSTCTIFASQLNRGDQRCYSLPRQGTRTSLQGEPNYTSTSTGTEDCIVGTLSHQISKLQTEMRVAPLRTIQRTDSRLYTSNQERREFMSCETLASPTSLASPHGTCSVLLSSNSLLTSSVEGVSSIEAIEQCAIPINSVSSYHTNKPLGSPRIKEEQHPSSLTSVITPCRCDSAVSLSTGTLTETESQCSNPDGMKSYCSKDTQSESSYSYGSLQSCSPPEKWNYDTLPKKPLRSSCSTPINHICSNSEHPSKKAESFPPFSFDNDANYTSMNLDSGHKSCSYNSINGVDHMKHCMYECKEHNRQDDQISLCSNKSLSRSISLRKAKKPPLPPTRTDSLRRKSEKHSEFKVTNPQANSPVSSETLIATLQESLHLSLKSNNASSPAQSPSSDREDPWLLRSRSQSSISDCSSLVSPSSGNLYSICPITPSQSDSSSLRPDWAESLASNGDSPELRAEQLYFPEIQPSYVGGSPLSQEELHSDCKKHLSLALNGTLVDKTKRLSLPEKMNHLTSPSSGLSSQVSTLPSLKKFRSPARPRSKPKVPERKSSLLSSVSVSPIATPVSAGSPDPTKKLQLVHSSSPMPAALTTNSTQHTLITTTTLLSAATYPDSSPFKVPGQNFPPSVLPINLEKICTTTHVSTPSSPKPIISELLDKNYSSPATLPLPPPYQSPPPLLPVSGSTSQLSHKSLRNQAEVSAQSPKCDFSTVNTLGTDDSFDGKMDSISYFLKPLITAQALQMVQLRPVEKVDRFNNTDEEWKDNEKEGKTEKPEAINILPGPSNVIQQSSSLVIQSLPDYSKNSSLSEDTLGRFIMNGQTEDLEPLELTPIEEDFPDKSFPPTQEEDHSSNPLEILQISTVKQKNSPSPKKPKLTLTLPPILPLLVVEHTGPQVVSLEKLSILDPIDNCPQLLLVEGEDNYRNDDKDEDSGSLPPLASQEDFLTSQHSRENSPALEHDLTIKAEELAICDERNMSDGDADAASSTSDSFSSKEEDDGEVFDFISSARAETHGEEPEDMVTPTRPRTTEDLFAAIHRSKRKVLGWRESEEDRPRVHSSSPPVTPTGVSPGLASRQPTSIQRSLRKTTSNDSFKALLLKKGSRPEGGFRMSAAEILRSTDPRHQRAQSDSALESPSSGPGSPCDSPGHGHRTPEEWARTEGLLPRFSPVFLSNRHGRSSTPPSAASSRYNARNRILSSPMTAISEREGELAEAADCCGTPESRTPPGTPPSPISTPQDKDGTSREDGR</sequence>
<dbReference type="Ensembl" id="ENSPKIT00000001587.1">
    <property type="protein sequence ID" value="ENSPKIP00000020962.1"/>
    <property type="gene ID" value="ENSPKIG00000005550.1"/>
</dbReference>
<feature type="compositionally biased region" description="Basic and acidic residues" evidence="1">
    <location>
        <begin position="733"/>
        <end position="745"/>
    </location>
</feature>
<feature type="region of interest" description="Disordered" evidence="1">
    <location>
        <begin position="1055"/>
        <end position="1082"/>
    </location>
</feature>
<feature type="region of interest" description="Disordered" evidence="1">
    <location>
        <begin position="718"/>
        <end position="757"/>
    </location>
</feature>
<dbReference type="STRING" id="1676925.ENSPKIP00000020962"/>
<evidence type="ECO:0000313" key="2">
    <source>
        <dbReference type="Ensembl" id="ENSPKIP00000020962.1"/>
    </source>
</evidence>
<feature type="compositionally biased region" description="Basic and acidic residues" evidence="1">
    <location>
        <begin position="1340"/>
        <end position="1351"/>
    </location>
</feature>
<reference evidence="2" key="2">
    <citation type="submission" date="2025-09" db="UniProtKB">
        <authorList>
            <consortium name="Ensembl"/>
        </authorList>
    </citation>
    <scope>IDENTIFICATION</scope>
</reference>
<accession>A0A3B3RQU9</accession>
<feature type="compositionally biased region" description="Polar residues" evidence="1">
    <location>
        <begin position="906"/>
        <end position="922"/>
    </location>
</feature>
<feature type="compositionally biased region" description="Basic and acidic residues" evidence="1">
    <location>
        <begin position="1156"/>
        <end position="1167"/>
    </location>
</feature>
<organism evidence="2 3">
    <name type="scientific">Paramormyrops kingsleyae</name>
    <dbReference type="NCBI Taxonomy" id="1676925"/>
    <lineage>
        <taxon>Eukaryota</taxon>
        <taxon>Metazoa</taxon>
        <taxon>Chordata</taxon>
        <taxon>Craniata</taxon>
        <taxon>Vertebrata</taxon>
        <taxon>Euteleostomi</taxon>
        <taxon>Actinopterygii</taxon>
        <taxon>Neopterygii</taxon>
        <taxon>Teleostei</taxon>
        <taxon>Osteoglossocephala</taxon>
        <taxon>Osteoglossomorpha</taxon>
        <taxon>Osteoglossiformes</taxon>
        <taxon>Mormyridae</taxon>
        <taxon>Paramormyrops</taxon>
    </lineage>
</organism>
<feature type="region of interest" description="Disordered" evidence="1">
    <location>
        <begin position="904"/>
        <end position="947"/>
    </location>
</feature>
<feature type="region of interest" description="Disordered" evidence="1">
    <location>
        <begin position="1368"/>
        <end position="1639"/>
    </location>
</feature>
<dbReference type="GeneTree" id="ENSGT00950000182963"/>
<proteinExistence type="predicted"/>
<feature type="compositionally biased region" description="Low complexity" evidence="1">
    <location>
        <begin position="1373"/>
        <end position="1382"/>
    </location>
</feature>
<feature type="region of interest" description="Disordered" evidence="1">
    <location>
        <begin position="1314"/>
        <end position="1351"/>
    </location>
</feature>
<feature type="region of interest" description="Disordered" evidence="1">
    <location>
        <begin position="1150"/>
        <end position="1175"/>
    </location>
</feature>
<feature type="region of interest" description="Disordered" evidence="1">
    <location>
        <begin position="194"/>
        <end position="213"/>
    </location>
</feature>
<dbReference type="Proteomes" id="UP000261540">
    <property type="component" value="Unplaced"/>
</dbReference>
<keyword evidence="3" id="KW-1185">Reference proteome</keyword>
<protein>
    <submittedName>
        <fullName evidence="2">NHS like 1</fullName>
    </submittedName>
</protein>
<feature type="compositionally biased region" description="Pro residues" evidence="1">
    <location>
        <begin position="1059"/>
        <end position="1072"/>
    </location>
</feature>
<feature type="compositionally biased region" description="Polar residues" evidence="1">
    <location>
        <begin position="746"/>
        <end position="757"/>
    </location>
</feature>
<dbReference type="OrthoDB" id="8965057at2759"/>
<dbReference type="Pfam" id="PF15273">
    <property type="entry name" value="NHS"/>
    <property type="match status" value="1"/>
</dbReference>
<reference evidence="2" key="1">
    <citation type="submission" date="2025-08" db="UniProtKB">
        <authorList>
            <consortium name="Ensembl"/>
        </authorList>
    </citation>
    <scope>IDENTIFICATION</scope>
</reference>
<dbReference type="Gene3D" id="1.20.5.340">
    <property type="match status" value="1"/>
</dbReference>
<evidence type="ECO:0000313" key="3">
    <source>
        <dbReference type="Proteomes" id="UP000261540"/>
    </source>
</evidence>
<feature type="compositionally biased region" description="Polar residues" evidence="1">
    <location>
        <begin position="1466"/>
        <end position="1483"/>
    </location>
</feature>
<feature type="compositionally biased region" description="Basic residues" evidence="1">
    <location>
        <begin position="925"/>
        <end position="937"/>
    </location>
</feature>
<feature type="compositionally biased region" description="Low complexity" evidence="1">
    <location>
        <begin position="1569"/>
        <end position="1579"/>
    </location>
</feature>
<name>A0A3B3RQU9_9TELE</name>
<dbReference type="PANTHER" id="PTHR23039:SF3">
    <property type="entry name" value="NHS-LIKE PROTEIN 1"/>
    <property type="match status" value="1"/>
</dbReference>
<feature type="compositionally biased region" description="Low complexity" evidence="1">
    <location>
        <begin position="1449"/>
        <end position="1462"/>
    </location>
</feature>
<evidence type="ECO:0000256" key="1">
    <source>
        <dbReference type="SAM" id="MobiDB-lite"/>
    </source>
</evidence>
<feature type="compositionally biased region" description="Basic and acidic residues" evidence="1">
    <location>
        <begin position="1628"/>
        <end position="1639"/>
    </location>
</feature>
<dbReference type="GO" id="GO:0030154">
    <property type="term" value="P:cell differentiation"/>
    <property type="evidence" value="ECO:0007669"/>
    <property type="project" value="TreeGrafter"/>
</dbReference>
<feature type="compositionally biased region" description="Basic and acidic residues" evidence="1">
    <location>
        <begin position="1436"/>
        <end position="1446"/>
    </location>
</feature>
<dbReference type="InterPro" id="IPR024845">
    <property type="entry name" value="NHS-like"/>
</dbReference>